<dbReference type="PANTHER" id="PTHR37312">
    <property type="entry name" value="MEMBRANE-BOUND ACYLTRANSFERASE YKRP-RELATED"/>
    <property type="match status" value="1"/>
</dbReference>
<dbReference type="PANTHER" id="PTHR37312:SF1">
    <property type="entry name" value="MEMBRANE-BOUND ACYLTRANSFERASE YKRP-RELATED"/>
    <property type="match status" value="1"/>
</dbReference>
<evidence type="ECO:0000256" key="2">
    <source>
        <dbReference type="SAM" id="Phobius"/>
    </source>
</evidence>
<evidence type="ECO:0000259" key="3">
    <source>
        <dbReference type="Pfam" id="PF01757"/>
    </source>
</evidence>
<feature type="transmembrane region" description="Helical" evidence="2">
    <location>
        <begin position="135"/>
        <end position="155"/>
    </location>
</feature>
<feature type="transmembrane region" description="Helical" evidence="2">
    <location>
        <begin position="98"/>
        <end position="115"/>
    </location>
</feature>
<comment type="caution">
    <text evidence="4">The sequence shown here is derived from an EMBL/GenBank/DDBJ whole genome shotgun (WGS) entry which is preliminary data.</text>
</comment>
<feature type="transmembrane region" description="Helical" evidence="2">
    <location>
        <begin position="66"/>
        <end position="86"/>
    </location>
</feature>
<keyword evidence="2" id="KW-1133">Transmembrane helix</keyword>
<keyword evidence="2" id="KW-0472">Membrane</keyword>
<dbReference type="AlphaFoldDB" id="A0A930DLP8"/>
<feature type="transmembrane region" description="Helical" evidence="2">
    <location>
        <begin position="35"/>
        <end position="54"/>
    </location>
</feature>
<dbReference type="Pfam" id="PF01757">
    <property type="entry name" value="Acyl_transf_3"/>
    <property type="match status" value="1"/>
</dbReference>
<name>A0A930DLP8_9FIRM</name>
<reference evidence="4" key="1">
    <citation type="submission" date="2020-04" db="EMBL/GenBank/DDBJ databases">
        <title>Deep metagenomics examines the oral microbiome during advanced dental caries in children, revealing novel taxa and co-occurrences with host molecules.</title>
        <authorList>
            <person name="Baker J.L."/>
            <person name="Morton J.T."/>
            <person name="Dinis M."/>
            <person name="Alvarez R."/>
            <person name="Tran N.C."/>
            <person name="Knight R."/>
            <person name="Edlund A."/>
        </authorList>
    </citation>
    <scope>NUCLEOTIDE SEQUENCE</scope>
    <source>
        <strain evidence="4">JCVI_24_bin.2</strain>
    </source>
</reference>
<dbReference type="InterPro" id="IPR052734">
    <property type="entry name" value="Nod_factor_acetyltransferase"/>
</dbReference>
<dbReference type="RefSeq" id="WP_314731418.1">
    <property type="nucleotide sequence ID" value="NZ_CAUTDC010000026.1"/>
</dbReference>
<feature type="transmembrane region" description="Helical" evidence="2">
    <location>
        <begin position="225"/>
        <end position="243"/>
    </location>
</feature>
<evidence type="ECO:0000313" key="4">
    <source>
        <dbReference type="EMBL" id="MBF1283208.1"/>
    </source>
</evidence>
<dbReference type="GO" id="GO:0016747">
    <property type="term" value="F:acyltransferase activity, transferring groups other than amino-acyl groups"/>
    <property type="evidence" value="ECO:0007669"/>
    <property type="project" value="InterPro"/>
</dbReference>
<feature type="transmembrane region" description="Helical" evidence="2">
    <location>
        <begin position="365"/>
        <end position="386"/>
    </location>
</feature>
<dbReference type="InterPro" id="IPR002656">
    <property type="entry name" value="Acyl_transf_3_dom"/>
</dbReference>
<protein>
    <submittedName>
        <fullName evidence="4">Acyltransferase family protein</fullName>
    </submittedName>
</protein>
<keyword evidence="4" id="KW-0808">Transferase</keyword>
<dbReference type="EMBL" id="JABZRD010000059">
    <property type="protein sequence ID" value="MBF1283208.1"/>
    <property type="molecule type" value="Genomic_DNA"/>
</dbReference>
<feature type="transmembrane region" description="Helical" evidence="2">
    <location>
        <begin position="197"/>
        <end position="213"/>
    </location>
</feature>
<feature type="transmembrane region" description="Helical" evidence="2">
    <location>
        <begin position="272"/>
        <end position="295"/>
    </location>
</feature>
<proteinExistence type="predicted"/>
<sequence>MKKGGRVTLRESIRKEERKEKGRDKTKKRVKELDSFKGFLIFLVVLGHFLLPLSDSPYPLFNRSFYLIYSFHMPAFLFLSGYFAYGKWKKRGTSFRSLFSYLLLYILMKFMLHRADILFYDVHTTWPDFFHESSTPWYLLVLFFLELTLLPMEIFRRKKTGEQVISFYFLCLIVLSIPLSFMKIGEEWKDFLASDRILGFAPFFYLGMLAKLGDFSFQKIHRTPFVLGFCFTLIIILFLPKLLPYTRVFYGTWGYRIEGEAILPFFKKHPTLIRIAFIPFSLCIAYFFYGLLIFLRQKKESIQPEITSRGSQIYFGMERVFQDRETFLMKMGHYSMPIYVFHRPFRDAFFAGGLEQPFWHEGIPFWLILLFYIFLLLLSLLLLFVLGRKTLDNLCRFRFTG</sequence>
<feature type="transmembrane region" description="Helical" evidence="2">
    <location>
        <begin position="167"/>
        <end position="185"/>
    </location>
</feature>
<evidence type="ECO:0000256" key="1">
    <source>
        <dbReference type="SAM" id="MobiDB-lite"/>
    </source>
</evidence>
<keyword evidence="2" id="KW-0812">Transmembrane</keyword>
<feature type="region of interest" description="Disordered" evidence="1">
    <location>
        <begin position="1"/>
        <end position="24"/>
    </location>
</feature>
<feature type="transmembrane region" description="Helical" evidence="2">
    <location>
        <begin position="327"/>
        <end position="345"/>
    </location>
</feature>
<feature type="domain" description="Acyltransferase 3" evidence="3">
    <location>
        <begin position="31"/>
        <end position="384"/>
    </location>
</feature>
<feature type="compositionally biased region" description="Basic and acidic residues" evidence="1">
    <location>
        <begin position="8"/>
        <end position="23"/>
    </location>
</feature>
<dbReference type="Proteomes" id="UP000709351">
    <property type="component" value="Unassembled WGS sequence"/>
</dbReference>
<evidence type="ECO:0000313" key="5">
    <source>
        <dbReference type="Proteomes" id="UP000709351"/>
    </source>
</evidence>
<accession>A0A930DLP8</accession>
<organism evidence="4 5">
    <name type="scientific">Oribacterium parvum</name>
    <dbReference type="NCBI Taxonomy" id="1501329"/>
    <lineage>
        <taxon>Bacteria</taxon>
        <taxon>Bacillati</taxon>
        <taxon>Bacillota</taxon>
        <taxon>Clostridia</taxon>
        <taxon>Lachnospirales</taxon>
        <taxon>Lachnospiraceae</taxon>
        <taxon>Oribacterium</taxon>
    </lineage>
</organism>
<gene>
    <name evidence="4" type="ORF">HXM93_01550</name>
</gene>
<keyword evidence="4" id="KW-0012">Acyltransferase</keyword>